<dbReference type="InterPro" id="IPR038602">
    <property type="entry name" value="Mite_allergen_7_sf"/>
</dbReference>
<evidence type="ECO:0000313" key="1">
    <source>
        <dbReference type="EMBL" id="CAD7655868.1"/>
    </source>
</evidence>
<dbReference type="AlphaFoldDB" id="A0A7R9QSS3"/>
<gene>
    <name evidence="1" type="ORF">ONB1V03_LOCUS12509</name>
</gene>
<sequence>MEPFTIGQQKANTFVDQFLIHFRDMYGPQLDPMSIPNFGDFKLDNMGNIRIYDLKLTGISHMKREGSIEVHTNGRMKLWTIKTNLSIANITADFKVDAQLHKGLYISGWALQVLIDRCLLTAVLDYDESTKMMTVSKLGVNSIEGFTLNTDNLSWPFNDVVPQIIDHQMDHLKTVIGSHTHKYLTQTLKSFNVSKLLDR</sequence>
<protein>
    <recommendedName>
        <fullName evidence="3">Circadian clock-controlled protein</fullName>
    </recommendedName>
</protein>
<proteinExistence type="predicted"/>
<dbReference type="EMBL" id="CAJPVJ010010190">
    <property type="protein sequence ID" value="CAG2173055.1"/>
    <property type="molecule type" value="Genomic_DNA"/>
</dbReference>
<reference evidence="1" key="1">
    <citation type="submission" date="2020-11" db="EMBL/GenBank/DDBJ databases">
        <authorList>
            <person name="Tran Van P."/>
        </authorList>
    </citation>
    <scope>NUCLEOTIDE SEQUENCE</scope>
</reference>
<feature type="non-terminal residue" evidence="1">
    <location>
        <position position="1"/>
    </location>
</feature>
<evidence type="ECO:0000313" key="2">
    <source>
        <dbReference type="Proteomes" id="UP000728032"/>
    </source>
</evidence>
<accession>A0A7R9QSS3</accession>
<dbReference type="Gene3D" id="3.15.10.50">
    <property type="match status" value="1"/>
</dbReference>
<evidence type="ECO:0008006" key="3">
    <source>
        <dbReference type="Google" id="ProtNLM"/>
    </source>
</evidence>
<dbReference type="OrthoDB" id="6500672at2759"/>
<name>A0A7R9QSS3_9ACAR</name>
<dbReference type="Proteomes" id="UP000728032">
    <property type="component" value="Unassembled WGS sequence"/>
</dbReference>
<keyword evidence="2" id="KW-1185">Reference proteome</keyword>
<dbReference type="EMBL" id="OC925015">
    <property type="protein sequence ID" value="CAD7655868.1"/>
    <property type="molecule type" value="Genomic_DNA"/>
</dbReference>
<organism evidence="1">
    <name type="scientific">Oppiella nova</name>
    <dbReference type="NCBI Taxonomy" id="334625"/>
    <lineage>
        <taxon>Eukaryota</taxon>
        <taxon>Metazoa</taxon>
        <taxon>Ecdysozoa</taxon>
        <taxon>Arthropoda</taxon>
        <taxon>Chelicerata</taxon>
        <taxon>Arachnida</taxon>
        <taxon>Acari</taxon>
        <taxon>Acariformes</taxon>
        <taxon>Sarcoptiformes</taxon>
        <taxon>Oribatida</taxon>
        <taxon>Brachypylina</taxon>
        <taxon>Oppioidea</taxon>
        <taxon>Oppiidae</taxon>
        <taxon>Oppiella</taxon>
    </lineage>
</organism>